<dbReference type="PANTHER" id="PTHR46404">
    <property type="entry name" value="DNA POLYMERASE IOTA"/>
    <property type="match status" value="1"/>
</dbReference>
<feature type="compositionally biased region" description="Low complexity" evidence="2">
    <location>
        <begin position="129"/>
        <end position="141"/>
    </location>
</feature>
<reference evidence="4 5" key="1">
    <citation type="journal article" date="2010" name="Nature">
        <title>The Ectocarpus genome and the independent evolution of multicellularity in brown algae.</title>
        <authorList>
            <person name="Cock J.M."/>
            <person name="Sterck L."/>
            <person name="Rouze P."/>
            <person name="Scornet D."/>
            <person name="Allen A.E."/>
            <person name="Amoutzias G."/>
            <person name="Anthouard V."/>
            <person name="Artiguenave F."/>
            <person name="Aury J.M."/>
            <person name="Badger J.H."/>
            <person name="Beszteri B."/>
            <person name="Billiau K."/>
            <person name="Bonnet E."/>
            <person name="Bothwell J.H."/>
            <person name="Bowler C."/>
            <person name="Boyen C."/>
            <person name="Brownlee C."/>
            <person name="Carrano C.J."/>
            <person name="Charrier B."/>
            <person name="Cho G.Y."/>
            <person name="Coelho S.M."/>
            <person name="Collen J."/>
            <person name="Corre E."/>
            <person name="Da Silva C."/>
            <person name="Delage L."/>
            <person name="Delaroque N."/>
            <person name="Dittami S.M."/>
            <person name="Doulbeau S."/>
            <person name="Elias M."/>
            <person name="Farnham G."/>
            <person name="Gachon C.M."/>
            <person name="Gschloessl B."/>
            <person name="Heesch S."/>
            <person name="Jabbari K."/>
            <person name="Jubin C."/>
            <person name="Kawai H."/>
            <person name="Kimura K."/>
            <person name="Kloareg B."/>
            <person name="Kupper F.C."/>
            <person name="Lang D."/>
            <person name="Le Bail A."/>
            <person name="Leblanc C."/>
            <person name="Lerouge P."/>
            <person name="Lohr M."/>
            <person name="Lopez P.J."/>
            <person name="Martens C."/>
            <person name="Maumus F."/>
            <person name="Michel G."/>
            <person name="Miranda-Saavedra D."/>
            <person name="Morales J."/>
            <person name="Moreau H."/>
            <person name="Motomura T."/>
            <person name="Nagasato C."/>
            <person name="Napoli C.A."/>
            <person name="Nelson D.R."/>
            <person name="Nyvall-Collen P."/>
            <person name="Peters A.F."/>
            <person name="Pommier C."/>
            <person name="Potin P."/>
            <person name="Poulain J."/>
            <person name="Quesneville H."/>
            <person name="Read B."/>
            <person name="Rensing S.A."/>
            <person name="Ritter A."/>
            <person name="Rousvoal S."/>
            <person name="Samanta M."/>
            <person name="Samson G."/>
            <person name="Schroeder D.C."/>
            <person name="Segurens B."/>
            <person name="Strittmatter M."/>
            <person name="Tonon T."/>
            <person name="Tregear J.W."/>
            <person name="Valentin K."/>
            <person name="von Dassow P."/>
            <person name="Yamagishi T."/>
            <person name="Van de Peer Y."/>
            <person name="Wincker P."/>
        </authorList>
    </citation>
    <scope>NUCLEOTIDE SEQUENCE [LARGE SCALE GENOMIC DNA]</scope>
    <source>
        <strain evidence="5">Ec32 / CCAP1310/4</strain>
    </source>
</reference>
<dbReference type="Gene3D" id="3.30.1490.100">
    <property type="entry name" value="DNA polymerase, Y-family, little finger domain"/>
    <property type="match status" value="1"/>
</dbReference>
<feature type="region of interest" description="Disordered" evidence="2">
    <location>
        <begin position="479"/>
        <end position="570"/>
    </location>
</feature>
<dbReference type="PANTHER" id="PTHR46404:SF1">
    <property type="entry name" value="DNA POLYMERASE IOTA"/>
    <property type="match status" value="1"/>
</dbReference>
<dbReference type="OrthoDB" id="447129at2759"/>
<dbReference type="InterPro" id="IPR001126">
    <property type="entry name" value="UmuC"/>
</dbReference>
<organism evidence="4 5">
    <name type="scientific">Ectocarpus siliculosus</name>
    <name type="common">Brown alga</name>
    <name type="synonym">Conferva siliculosa</name>
    <dbReference type="NCBI Taxonomy" id="2880"/>
    <lineage>
        <taxon>Eukaryota</taxon>
        <taxon>Sar</taxon>
        <taxon>Stramenopiles</taxon>
        <taxon>Ochrophyta</taxon>
        <taxon>PX clade</taxon>
        <taxon>Phaeophyceae</taxon>
        <taxon>Ectocarpales</taxon>
        <taxon>Ectocarpaceae</taxon>
        <taxon>Ectocarpus</taxon>
    </lineage>
</organism>
<dbReference type="Pfam" id="PF21999">
    <property type="entry name" value="IMS_HHH_1"/>
    <property type="match status" value="1"/>
</dbReference>
<dbReference type="EMBL" id="FN648143">
    <property type="protein sequence ID" value="CBJ25858.1"/>
    <property type="molecule type" value="Genomic_DNA"/>
</dbReference>
<feature type="region of interest" description="Disordered" evidence="2">
    <location>
        <begin position="34"/>
        <end position="169"/>
    </location>
</feature>
<dbReference type="GO" id="GO:0003684">
    <property type="term" value="F:damaged DNA binding"/>
    <property type="evidence" value="ECO:0007669"/>
    <property type="project" value="InterPro"/>
</dbReference>
<feature type="compositionally biased region" description="Polar residues" evidence="2">
    <location>
        <begin position="107"/>
        <end position="118"/>
    </location>
</feature>
<feature type="compositionally biased region" description="Polar residues" evidence="2">
    <location>
        <begin position="56"/>
        <end position="70"/>
    </location>
</feature>
<dbReference type="InterPro" id="IPR043502">
    <property type="entry name" value="DNA/RNA_pol_sf"/>
</dbReference>
<dbReference type="InterPro" id="IPR053848">
    <property type="entry name" value="IMS_HHH_1"/>
</dbReference>
<dbReference type="GO" id="GO:0006281">
    <property type="term" value="P:DNA repair"/>
    <property type="evidence" value="ECO:0007669"/>
    <property type="project" value="InterPro"/>
</dbReference>
<feature type="compositionally biased region" description="Low complexity" evidence="2">
    <location>
        <begin position="539"/>
        <end position="548"/>
    </location>
</feature>
<feature type="compositionally biased region" description="Basic residues" evidence="2">
    <location>
        <begin position="750"/>
        <end position="760"/>
    </location>
</feature>
<feature type="region of interest" description="Disordered" evidence="2">
    <location>
        <begin position="739"/>
        <end position="760"/>
    </location>
</feature>
<evidence type="ECO:0000259" key="3">
    <source>
        <dbReference type="PROSITE" id="PS50173"/>
    </source>
</evidence>
<accession>D7FLP2</accession>
<gene>
    <name evidence="4" type="ORF">Esi_0016_0188</name>
</gene>
<dbReference type="InParanoid" id="D7FLP2"/>
<dbReference type="InterPro" id="IPR043128">
    <property type="entry name" value="Rev_trsase/Diguanyl_cyclase"/>
</dbReference>
<dbReference type="EMBL" id="FN649737">
    <property type="protein sequence ID" value="CBJ25858.1"/>
    <property type="molecule type" value="Genomic_DNA"/>
</dbReference>
<feature type="compositionally biased region" description="Gly residues" evidence="2">
    <location>
        <begin position="154"/>
        <end position="169"/>
    </location>
</feature>
<dbReference type="Proteomes" id="UP000002630">
    <property type="component" value="Linkage Group LG12"/>
</dbReference>
<protein>
    <recommendedName>
        <fullName evidence="3">UmuC domain-containing protein</fullName>
    </recommendedName>
</protein>
<feature type="domain" description="UmuC" evidence="3">
    <location>
        <begin position="195"/>
        <end position="256"/>
    </location>
</feature>
<keyword evidence="5" id="KW-1185">Reference proteome</keyword>
<dbReference type="PROSITE" id="PS50173">
    <property type="entry name" value="UMUC"/>
    <property type="match status" value="1"/>
</dbReference>
<dbReference type="STRING" id="2880.D7FLP2"/>
<dbReference type="Gene3D" id="1.10.150.20">
    <property type="entry name" value="5' to 3' exonuclease, C-terminal subdomain"/>
    <property type="match status" value="1"/>
</dbReference>
<evidence type="ECO:0000256" key="1">
    <source>
        <dbReference type="ARBA" id="ARBA00022634"/>
    </source>
</evidence>
<keyword evidence="1" id="KW-0237">DNA synthesis</keyword>
<evidence type="ECO:0000256" key="2">
    <source>
        <dbReference type="SAM" id="MobiDB-lite"/>
    </source>
</evidence>
<sequence>MDGEDLTRYREASEAIFSGGTLLEAQTGLEISLNVDGNTTSGSGGSGVGNGEQGTDSNGNMVNHSHNTANPRGGMPSAQHPGRSTPPRVTESSQLAQAGRLVPTGEYQGTSQDSTGSVESGRGLRNAPVSSEIGSSSVGGSKHALSGPEDGDSRGGGGGGGGSGSGGTAGVVEGAGGGCRCGCHERLSAASAFAERVRKGLFIAVGYTCSAGIGCSKMTAKLAGELHKPDQQTTILPEHAMSMITQLPLRKLPGCGYSTCAKIKTEFGITESRQLQGAPWPLLVKAVGTKLARVLFLLCRGEDSTPVLPSVRPKTMSDEDSFKRGTVRSRRQVEHHVRRLAIPLLKRAGERARLHKEAPETLRFGFRRASKGYGVRVSRQCPVSSGVAAAFAVLPPAAAAAVVTGASAAGTRQKQQPETAATEAALSEAVRLVMALFDKMVHPEEEEKGTLDLTLLSVGLAGFRGLGGGAQSGMARYLEAPQPSRPTGGSSGPARSSTSQTKTRGNNEGAAAFDSTAAAHSTGSALPSPQLPLRDKRSSSPAPASSNSMDRPRLDGNNSPAGLSAPAPRLCTSEPRSVAAVAASGAAINGSTVDSATAAAAVTSGGDGESSRAAAASGKKRRLRPVENPYRVAQPQRRQERHRHREGGGGTQTPRLERDGLGDRLVNETAAAAAAAAATTSGPATSVSRADADGGASEHDEWYGAEVLVVGEGGRTVVGRGGLEWCGPCGAHVLRSDREEHASSGFHQARVQRSRLRLQK</sequence>
<evidence type="ECO:0000313" key="4">
    <source>
        <dbReference type="EMBL" id="CBJ25858.1"/>
    </source>
</evidence>
<feature type="region of interest" description="Disordered" evidence="2">
    <location>
        <begin position="674"/>
        <end position="698"/>
    </location>
</feature>
<feature type="region of interest" description="Disordered" evidence="2">
    <location>
        <begin position="601"/>
        <end position="660"/>
    </location>
</feature>
<dbReference type="GO" id="GO:0019985">
    <property type="term" value="P:translesion synthesis"/>
    <property type="evidence" value="ECO:0007669"/>
    <property type="project" value="TreeGrafter"/>
</dbReference>
<feature type="compositionally biased region" description="Low complexity" evidence="2">
    <location>
        <begin position="510"/>
        <end position="519"/>
    </location>
</feature>
<dbReference type="SUPFAM" id="SSF56672">
    <property type="entry name" value="DNA/RNA polymerases"/>
    <property type="match status" value="1"/>
</dbReference>
<dbReference type="InterPro" id="IPR036775">
    <property type="entry name" value="DNA_pol_Y-fam_lit_finger_sf"/>
</dbReference>
<dbReference type="Gene3D" id="3.30.70.270">
    <property type="match status" value="1"/>
</dbReference>
<dbReference type="AlphaFoldDB" id="D7FLP2"/>
<dbReference type="eggNOG" id="KOG2095">
    <property type="taxonomic scope" value="Eukaryota"/>
</dbReference>
<name>D7FLP2_ECTSI</name>
<feature type="compositionally biased region" description="Polar residues" evidence="2">
    <location>
        <begin position="485"/>
        <end position="506"/>
    </location>
</feature>
<feature type="compositionally biased region" description="Gly residues" evidence="2">
    <location>
        <begin position="42"/>
        <end position="52"/>
    </location>
</feature>
<dbReference type="GO" id="GO:0003887">
    <property type="term" value="F:DNA-directed DNA polymerase activity"/>
    <property type="evidence" value="ECO:0007669"/>
    <property type="project" value="InterPro"/>
</dbReference>
<proteinExistence type="predicted"/>
<evidence type="ECO:0000313" key="5">
    <source>
        <dbReference type="Proteomes" id="UP000002630"/>
    </source>
</evidence>